<keyword evidence="3" id="KW-1185">Reference proteome</keyword>
<dbReference type="AlphaFoldDB" id="A0A074W6W1"/>
<dbReference type="EMBL" id="KL584725">
    <property type="protein sequence ID" value="KEQ68870.1"/>
    <property type="molecule type" value="Genomic_DNA"/>
</dbReference>
<accession>A0A074W6W1</accession>
<proteinExistence type="predicted"/>
<evidence type="ECO:0000256" key="1">
    <source>
        <dbReference type="SAM" id="MobiDB-lite"/>
    </source>
</evidence>
<evidence type="ECO:0000313" key="3">
    <source>
        <dbReference type="Proteomes" id="UP000027730"/>
    </source>
</evidence>
<feature type="compositionally biased region" description="Polar residues" evidence="1">
    <location>
        <begin position="283"/>
        <end position="292"/>
    </location>
</feature>
<organism evidence="2 3">
    <name type="scientific">Aureobasidium namibiae CBS 147.97</name>
    <dbReference type="NCBI Taxonomy" id="1043004"/>
    <lineage>
        <taxon>Eukaryota</taxon>
        <taxon>Fungi</taxon>
        <taxon>Dikarya</taxon>
        <taxon>Ascomycota</taxon>
        <taxon>Pezizomycotina</taxon>
        <taxon>Dothideomycetes</taxon>
        <taxon>Dothideomycetidae</taxon>
        <taxon>Dothideales</taxon>
        <taxon>Saccotheciaceae</taxon>
        <taxon>Aureobasidium</taxon>
    </lineage>
</organism>
<sequence>MEPQATTKRPSRAVVPFNPNIRTANMTSRSAKGTIRRPGQVTNMKYTYDIFQWNMYRGCYTVVFCDLDAEAFEQHSSTARRWLTQYYLTMDYVSPARRNCTLCFDISHGDPFMYPNALKYVFCAINRARHGKKMFIELPHNFSLSVQVHQVLIFLQVEECIAPMHGHIRQIIRERPLSPLEFDILWSCLGCSASKIHEFALSIYYERQKYGWSLALSTQCPGSGYKTVVYNAEGKLASKGETVHGEDAQTETQNTPKHISICPGPIGSDTEDEKIGQEEELDTTSQRPTTVNEGPVTIIDHPNTIMLSRRHSLPSPHSEPIYDIDASAFRECEDEEPEY</sequence>
<dbReference type="Proteomes" id="UP000027730">
    <property type="component" value="Unassembled WGS sequence"/>
</dbReference>
<name>A0A074W6W1_9PEZI</name>
<dbReference type="HOGENOM" id="CLU_818834_0_0_1"/>
<reference evidence="2 3" key="1">
    <citation type="journal article" date="2014" name="BMC Genomics">
        <title>Genome sequencing of four Aureobasidium pullulans varieties: biotechnological potential, stress tolerance, and description of new species.</title>
        <authorList>
            <person name="Gostin Ar C."/>
            <person name="Ohm R.A."/>
            <person name="Kogej T."/>
            <person name="Sonjak S."/>
            <person name="Turk M."/>
            <person name="Zajc J."/>
            <person name="Zalar P."/>
            <person name="Grube M."/>
            <person name="Sun H."/>
            <person name="Han J."/>
            <person name="Sharma A."/>
            <person name="Chiniquy J."/>
            <person name="Ngan C.Y."/>
            <person name="Lipzen A."/>
            <person name="Barry K."/>
            <person name="Grigoriev I.V."/>
            <person name="Gunde-Cimerman N."/>
        </authorList>
    </citation>
    <scope>NUCLEOTIDE SEQUENCE [LARGE SCALE GENOMIC DNA]</scope>
    <source>
        <strain evidence="2 3">CBS 147.97</strain>
    </source>
</reference>
<dbReference type="OrthoDB" id="3918356at2759"/>
<evidence type="ECO:0000313" key="2">
    <source>
        <dbReference type="EMBL" id="KEQ68870.1"/>
    </source>
</evidence>
<dbReference type="RefSeq" id="XP_013423008.1">
    <property type="nucleotide sequence ID" value="XM_013567554.1"/>
</dbReference>
<dbReference type="GeneID" id="25412486"/>
<protein>
    <submittedName>
        <fullName evidence="2">Uncharacterized protein</fullName>
    </submittedName>
</protein>
<feature type="region of interest" description="Disordered" evidence="1">
    <location>
        <begin position="243"/>
        <end position="303"/>
    </location>
</feature>
<gene>
    <name evidence="2" type="ORF">M436DRAFT_57418</name>
</gene>